<accession>A0A923LDV3</accession>
<dbReference type="RefSeq" id="WP_186872571.1">
    <property type="nucleotide sequence ID" value="NZ_JACOOR010000008.1"/>
</dbReference>
<evidence type="ECO:0000313" key="2">
    <source>
        <dbReference type="Proteomes" id="UP000649345"/>
    </source>
</evidence>
<dbReference type="AlphaFoldDB" id="A0A923LDV3"/>
<comment type="caution">
    <text evidence="1">The sequence shown here is derived from an EMBL/GenBank/DDBJ whole genome shotgun (WGS) entry which is preliminary data.</text>
</comment>
<organism evidence="1 2">
    <name type="scientific">Anaerosacchariphilus hominis</name>
    <dbReference type="NCBI Taxonomy" id="2763017"/>
    <lineage>
        <taxon>Bacteria</taxon>
        <taxon>Bacillati</taxon>
        <taxon>Bacillota</taxon>
        <taxon>Clostridia</taxon>
        <taxon>Lachnospirales</taxon>
        <taxon>Lachnospiraceae</taxon>
        <taxon>Anaerosacchariphilus</taxon>
    </lineage>
</organism>
<dbReference type="EMBL" id="JACOOR010000008">
    <property type="protein sequence ID" value="MBC5660739.1"/>
    <property type="molecule type" value="Genomic_DNA"/>
</dbReference>
<proteinExistence type="predicted"/>
<evidence type="ECO:0000313" key="1">
    <source>
        <dbReference type="EMBL" id="MBC5660739.1"/>
    </source>
</evidence>
<dbReference type="Proteomes" id="UP000649345">
    <property type="component" value="Unassembled WGS sequence"/>
</dbReference>
<sequence>MGFFKKEEPLEEYERFSARRQLMEDLTLTKNALDTAYANFESVVDPDLIDCYTYEIYSVQKRYKFLLEQVRQIEVEKFR</sequence>
<gene>
    <name evidence="1" type="ORF">H8S44_13310</name>
</gene>
<name>A0A923LDV3_9FIRM</name>
<keyword evidence="2" id="KW-1185">Reference proteome</keyword>
<protein>
    <submittedName>
        <fullName evidence="1">YaaL family protein</fullName>
    </submittedName>
</protein>
<dbReference type="Pfam" id="PF10704">
    <property type="entry name" value="DUF2508"/>
    <property type="match status" value="1"/>
</dbReference>
<dbReference type="InterPro" id="IPR019644">
    <property type="entry name" value="DUF2508"/>
</dbReference>
<reference evidence="1" key="1">
    <citation type="submission" date="2020-08" db="EMBL/GenBank/DDBJ databases">
        <title>Genome public.</title>
        <authorList>
            <person name="Liu C."/>
            <person name="Sun Q."/>
        </authorList>
    </citation>
    <scope>NUCLEOTIDE SEQUENCE</scope>
    <source>
        <strain evidence="1">NSJ-68</strain>
    </source>
</reference>